<dbReference type="EMBL" id="KC148188">
    <property type="protein sequence ID" value="AGE82635.1"/>
    <property type="molecule type" value="Genomic_DNA"/>
</dbReference>
<accession>M1IMK8</accession>
<reference evidence="1" key="2">
    <citation type="journal article" date="2013" name="PLoS ONE">
        <title>Pseudomonas syringae pv. actinidiae from Recent Outbreaks of Kiwifruit Bacterial Canker Belong to Different Clones that Originated in China.</title>
        <authorList>
            <person name="Butler M.I."/>
            <person name="Stockwell P.A."/>
            <person name="Black M.A."/>
            <person name="Day R.C."/>
            <person name="Lamont I.L."/>
            <person name="Poulter R.T.M."/>
        </authorList>
    </citation>
    <scope>NUCLEOTIDE SEQUENCE</scope>
    <source>
        <strain evidence="1">ICMP19455</strain>
    </source>
</reference>
<evidence type="ECO:0000313" key="1">
    <source>
        <dbReference type="EMBL" id="AGE82635.1"/>
    </source>
</evidence>
<proteinExistence type="predicted"/>
<name>M1IMK8_PSESF</name>
<protein>
    <submittedName>
        <fullName evidence="1">Uncharacterized protein</fullName>
    </submittedName>
</protein>
<organism evidence="1">
    <name type="scientific">Pseudomonas syringae pv. actinidiae</name>
    <dbReference type="NCBI Taxonomy" id="103796"/>
    <lineage>
        <taxon>Bacteria</taxon>
        <taxon>Pseudomonadati</taxon>
        <taxon>Pseudomonadota</taxon>
        <taxon>Gammaproteobacteria</taxon>
        <taxon>Pseudomonadales</taxon>
        <taxon>Pseudomonadaceae</taxon>
        <taxon>Pseudomonas</taxon>
        <taxon>Pseudomonas syringae</taxon>
    </lineage>
</organism>
<dbReference type="AlphaFoldDB" id="M1IMK8"/>
<reference evidence="1" key="1">
    <citation type="submission" date="2012-11" db="EMBL/GenBank/DDBJ databases">
        <authorList>
            <person name="Butler M."/>
            <person name="Stockwell P."/>
            <person name="Black M."/>
            <person name="Day R."/>
            <person name="Zhao Z."/>
            <person name="Huang L."/>
            <person name="Lamont I."/>
            <person name="Poulter R."/>
        </authorList>
    </citation>
    <scope>NUCLEOTIDE SEQUENCE</scope>
    <source>
        <strain evidence="1">ICMP19455</strain>
    </source>
</reference>
<sequence length="57" mass="6377">MGRSFGKIFDADASTHWFSSLDVMVQDREKRVLVQAKPSTWRAGGAGRFPRNIQPAV</sequence>